<dbReference type="Pfam" id="PF13614">
    <property type="entry name" value="AAA_31"/>
    <property type="match status" value="1"/>
</dbReference>
<sequence>MKVIGVYSVKGGVGKSTTAVNLAWEAAKDHRVLLWDLDPQAAATYLLEVKPKLKGGAESLVGGKGKPKTSKAVRKTAFDRLDVLPGDESYRDLEVALDAAKHSNRRLEKVLGPLSSDYDVVILDCPPGSSLLAQAVIRASDLVVLPVVPSPLSARSLQQVRDVISAEPKPPKILGFLSMADRRKTAHRNAIAYFPATEPEMTDIVIPATVVVERMGSERSPLGVLAPRSVAAQESSRLWAAAWDAVSPRRRKGKK</sequence>
<reference evidence="2 3" key="1">
    <citation type="submission" date="2020-07" db="EMBL/GenBank/DDBJ databases">
        <title>Sequencing the genomes of 1000 actinobacteria strains.</title>
        <authorList>
            <person name="Klenk H.-P."/>
        </authorList>
    </citation>
    <scope>NUCLEOTIDE SEQUENCE [LARGE SCALE GENOMIC DNA]</scope>
    <source>
        <strain evidence="2 3">DSM 27576</strain>
    </source>
</reference>
<dbReference type="PANTHER" id="PTHR13696">
    <property type="entry name" value="P-LOOP CONTAINING NUCLEOSIDE TRIPHOSPHATE HYDROLASE"/>
    <property type="match status" value="1"/>
</dbReference>
<dbReference type="EMBL" id="JACGWY010000010">
    <property type="protein sequence ID" value="MBA8817687.1"/>
    <property type="molecule type" value="Genomic_DNA"/>
</dbReference>
<dbReference type="CDD" id="cd02042">
    <property type="entry name" value="ParAB_family"/>
    <property type="match status" value="1"/>
</dbReference>
<gene>
    <name evidence="2" type="ORF">FHX48_002792</name>
</gene>
<name>A0A7W3JRJ4_9MICO</name>
<accession>A0A7W3JRJ4</accession>
<dbReference type="InterPro" id="IPR027417">
    <property type="entry name" value="P-loop_NTPase"/>
</dbReference>
<dbReference type="Proteomes" id="UP000526083">
    <property type="component" value="Unassembled WGS sequence"/>
</dbReference>
<dbReference type="Gene3D" id="3.40.50.300">
    <property type="entry name" value="P-loop containing nucleotide triphosphate hydrolases"/>
    <property type="match status" value="1"/>
</dbReference>
<dbReference type="PANTHER" id="PTHR13696:SF52">
    <property type="entry name" value="PARA FAMILY PROTEIN CT_582"/>
    <property type="match status" value="1"/>
</dbReference>
<organism evidence="2 3">
    <name type="scientific">Microbacterium halimionae</name>
    <dbReference type="NCBI Taxonomy" id="1526413"/>
    <lineage>
        <taxon>Bacteria</taxon>
        <taxon>Bacillati</taxon>
        <taxon>Actinomycetota</taxon>
        <taxon>Actinomycetes</taxon>
        <taxon>Micrococcales</taxon>
        <taxon>Microbacteriaceae</taxon>
        <taxon>Microbacterium</taxon>
    </lineage>
</organism>
<comment type="caution">
    <text evidence="2">The sequence shown here is derived from an EMBL/GenBank/DDBJ whole genome shotgun (WGS) entry which is preliminary data.</text>
</comment>
<dbReference type="SUPFAM" id="SSF52540">
    <property type="entry name" value="P-loop containing nucleoside triphosphate hydrolases"/>
    <property type="match status" value="1"/>
</dbReference>
<evidence type="ECO:0000259" key="1">
    <source>
        <dbReference type="Pfam" id="PF13614"/>
    </source>
</evidence>
<dbReference type="RefSeq" id="WP_167045509.1">
    <property type="nucleotide sequence ID" value="NZ_JAAOZB010000001.1"/>
</dbReference>
<keyword evidence="3" id="KW-1185">Reference proteome</keyword>
<proteinExistence type="predicted"/>
<evidence type="ECO:0000313" key="3">
    <source>
        <dbReference type="Proteomes" id="UP000526083"/>
    </source>
</evidence>
<evidence type="ECO:0000313" key="2">
    <source>
        <dbReference type="EMBL" id="MBA8817687.1"/>
    </source>
</evidence>
<dbReference type="InterPro" id="IPR025669">
    <property type="entry name" value="AAA_dom"/>
</dbReference>
<dbReference type="PIRSF" id="PIRSF009320">
    <property type="entry name" value="Nuc_binding_HP_1000"/>
    <property type="match status" value="1"/>
</dbReference>
<dbReference type="InterPro" id="IPR050678">
    <property type="entry name" value="DNA_Partitioning_ATPase"/>
</dbReference>
<protein>
    <submittedName>
        <fullName evidence="2">Cellulose biosynthesis protein BcsQ</fullName>
    </submittedName>
</protein>
<feature type="domain" description="AAA" evidence="1">
    <location>
        <begin position="1"/>
        <end position="164"/>
    </location>
</feature>
<dbReference type="AlphaFoldDB" id="A0A7W3JRJ4"/>